<organism evidence="1 2">
    <name type="scientific">Paramagnetospirillum caucaseum</name>
    <dbReference type="NCBI Taxonomy" id="1244869"/>
    <lineage>
        <taxon>Bacteria</taxon>
        <taxon>Pseudomonadati</taxon>
        <taxon>Pseudomonadota</taxon>
        <taxon>Alphaproteobacteria</taxon>
        <taxon>Rhodospirillales</taxon>
        <taxon>Magnetospirillaceae</taxon>
        <taxon>Paramagnetospirillum</taxon>
    </lineage>
</organism>
<gene>
    <name evidence="1" type="ORF">H261_14000</name>
</gene>
<dbReference type="RefSeq" id="WP_008618625.1">
    <property type="nucleotide sequence ID" value="NZ_AONQ01000037.1"/>
</dbReference>
<dbReference type="Gene3D" id="1.10.10.10">
    <property type="entry name" value="Winged helix-like DNA-binding domain superfamily/Winged helix DNA-binding domain"/>
    <property type="match status" value="1"/>
</dbReference>
<reference evidence="1 2" key="1">
    <citation type="journal article" date="2014" name="Genome Announc.">
        <title>Draft Genome Sequence of Magnetospirillum sp. Strain SO-1, a Freshwater Magnetotactic Bacterium Isolated from the Ol'khovka River, Russia.</title>
        <authorList>
            <person name="Grouzdev D.S."/>
            <person name="Dziuba M.V."/>
            <person name="Sukhacheva M.S."/>
            <person name="Mardanov A.V."/>
            <person name="Beletskiy A.V."/>
            <person name="Kuznetsov B.B."/>
            <person name="Skryabin K.G."/>
        </authorList>
    </citation>
    <scope>NUCLEOTIDE SEQUENCE [LARGE SCALE GENOMIC DNA]</scope>
    <source>
        <strain evidence="1 2">SO-1</strain>
    </source>
</reference>
<dbReference type="STRING" id="1244869.H261_14000"/>
<protein>
    <submittedName>
        <fullName evidence="1">Uncharacterized protein</fullName>
    </submittedName>
</protein>
<dbReference type="EMBL" id="AONQ01000037">
    <property type="protein sequence ID" value="EME69334.1"/>
    <property type="molecule type" value="Genomic_DNA"/>
</dbReference>
<keyword evidence="2" id="KW-1185">Reference proteome</keyword>
<evidence type="ECO:0000313" key="1">
    <source>
        <dbReference type="EMBL" id="EME69334.1"/>
    </source>
</evidence>
<dbReference type="Proteomes" id="UP000011744">
    <property type="component" value="Unassembled WGS sequence"/>
</dbReference>
<comment type="caution">
    <text evidence="1">The sequence shown here is derived from an EMBL/GenBank/DDBJ whole genome shotgun (WGS) entry which is preliminary data.</text>
</comment>
<dbReference type="eggNOG" id="COG1846">
    <property type="taxonomic scope" value="Bacteria"/>
</dbReference>
<dbReference type="PATRIC" id="fig|1244869.3.peg.2821"/>
<dbReference type="InterPro" id="IPR036390">
    <property type="entry name" value="WH_DNA-bd_sf"/>
</dbReference>
<evidence type="ECO:0000313" key="2">
    <source>
        <dbReference type="Proteomes" id="UP000011744"/>
    </source>
</evidence>
<dbReference type="SUPFAM" id="SSF46785">
    <property type="entry name" value="Winged helix' DNA-binding domain"/>
    <property type="match status" value="1"/>
</dbReference>
<sequence length="219" mass="23775">MRDSGNTNEVLASRFDQDSQIMLGLLTAVHGDSQLTQRSIASQLDVALGLVNSYLKRCLKKGLIKVTQAPARRYCYYLTPQGLSEKGRLTAEYLSQSFKLLKYARLQCLEAFAKCKENGWTRIALVGGGDLADVAELVSHAAGIKVVAILDENGIAGDCGAPVARNFGELPPVDAVLITAMPETQAAYELARRTFPEQRIFTLHVLHVNRGASPEDGPS</sequence>
<accession>M3A9Z8</accession>
<dbReference type="Pfam" id="PF13412">
    <property type="entry name" value="HTH_24"/>
    <property type="match status" value="1"/>
</dbReference>
<dbReference type="AlphaFoldDB" id="M3A9Z8"/>
<proteinExistence type="predicted"/>
<name>M3A9Z8_9PROT</name>
<dbReference type="InterPro" id="IPR036388">
    <property type="entry name" value="WH-like_DNA-bd_sf"/>
</dbReference>